<dbReference type="AlphaFoldDB" id="A0A1R3HI00"/>
<dbReference type="GO" id="GO:0004523">
    <property type="term" value="F:RNA-DNA hybrid ribonuclease activity"/>
    <property type="evidence" value="ECO:0007669"/>
    <property type="project" value="InterPro"/>
</dbReference>
<dbReference type="InterPro" id="IPR044730">
    <property type="entry name" value="RNase_H-like_dom_plant"/>
</dbReference>
<name>A0A1R3HI00_9ROSI</name>
<dbReference type="InterPro" id="IPR012337">
    <property type="entry name" value="RNaseH-like_sf"/>
</dbReference>
<dbReference type="InterPro" id="IPR052929">
    <property type="entry name" value="RNase_H-like_EbsB-rel"/>
</dbReference>
<keyword evidence="3" id="KW-1185">Reference proteome</keyword>
<dbReference type="CDD" id="cd06222">
    <property type="entry name" value="RNase_H_like"/>
    <property type="match status" value="1"/>
</dbReference>
<sequence>MIAGIGKHLTGESALVTEALAVKEGLKLARNKGLLSNVVFEMDSELVYKSVVSADNRADWRLSPVLADIRSLADHFSGVKFKCVKRKANMAADWVATRSRMGMCFADLSQNQPSSLVHILCKDGLPAPHSDFV</sequence>
<feature type="domain" description="RNase H type-1" evidence="1">
    <location>
        <begin position="9"/>
        <end position="98"/>
    </location>
</feature>
<evidence type="ECO:0000313" key="2">
    <source>
        <dbReference type="EMBL" id="OMO69938.1"/>
    </source>
</evidence>
<gene>
    <name evidence="2" type="ORF">COLO4_28853</name>
</gene>
<dbReference type="InterPro" id="IPR002156">
    <property type="entry name" value="RNaseH_domain"/>
</dbReference>
<dbReference type="PANTHER" id="PTHR47074:SF11">
    <property type="entry name" value="REVERSE TRANSCRIPTASE-LIKE PROTEIN"/>
    <property type="match status" value="1"/>
</dbReference>
<dbReference type="Pfam" id="PF13456">
    <property type="entry name" value="RVT_3"/>
    <property type="match status" value="1"/>
</dbReference>
<proteinExistence type="predicted"/>
<organism evidence="2 3">
    <name type="scientific">Corchorus olitorius</name>
    <dbReference type="NCBI Taxonomy" id="93759"/>
    <lineage>
        <taxon>Eukaryota</taxon>
        <taxon>Viridiplantae</taxon>
        <taxon>Streptophyta</taxon>
        <taxon>Embryophyta</taxon>
        <taxon>Tracheophyta</taxon>
        <taxon>Spermatophyta</taxon>
        <taxon>Magnoliopsida</taxon>
        <taxon>eudicotyledons</taxon>
        <taxon>Gunneridae</taxon>
        <taxon>Pentapetalae</taxon>
        <taxon>rosids</taxon>
        <taxon>malvids</taxon>
        <taxon>Malvales</taxon>
        <taxon>Malvaceae</taxon>
        <taxon>Grewioideae</taxon>
        <taxon>Apeibeae</taxon>
        <taxon>Corchorus</taxon>
    </lineage>
</organism>
<reference evidence="3" key="1">
    <citation type="submission" date="2013-09" db="EMBL/GenBank/DDBJ databases">
        <title>Corchorus olitorius genome sequencing.</title>
        <authorList>
            <person name="Alam M."/>
            <person name="Haque M.S."/>
            <person name="Islam M.S."/>
            <person name="Emdad E.M."/>
            <person name="Islam M.M."/>
            <person name="Ahmed B."/>
            <person name="Halim A."/>
            <person name="Hossen Q.M.M."/>
            <person name="Hossain M.Z."/>
            <person name="Ahmed R."/>
            <person name="Khan M.M."/>
            <person name="Islam R."/>
            <person name="Rashid M.M."/>
            <person name="Khan S.A."/>
            <person name="Rahman M.S."/>
            <person name="Alam M."/>
            <person name="Yahiya A.S."/>
            <person name="Khan M.S."/>
            <person name="Azam M.S."/>
            <person name="Haque T."/>
            <person name="Lashkar M.Z.H."/>
            <person name="Akhand A.I."/>
            <person name="Morshed G."/>
            <person name="Roy S."/>
            <person name="Uddin K.S."/>
            <person name="Rabeya T."/>
            <person name="Hossain A.S."/>
            <person name="Chowdhury A."/>
            <person name="Snigdha A.R."/>
            <person name="Mortoza M.S."/>
            <person name="Matin S.A."/>
            <person name="Hoque S.M.E."/>
            <person name="Islam M.K."/>
            <person name="Roy D.K."/>
            <person name="Haider R."/>
            <person name="Moosa M.M."/>
            <person name="Elias S.M."/>
            <person name="Hasan A.M."/>
            <person name="Jahan S."/>
            <person name="Shafiuddin M."/>
            <person name="Mahmood N."/>
            <person name="Shommy N.S."/>
        </authorList>
    </citation>
    <scope>NUCLEOTIDE SEQUENCE [LARGE SCALE GENOMIC DNA]</scope>
    <source>
        <strain evidence="3">cv. O-4</strain>
    </source>
</reference>
<evidence type="ECO:0000259" key="1">
    <source>
        <dbReference type="Pfam" id="PF13456"/>
    </source>
</evidence>
<protein>
    <recommendedName>
        <fullName evidence="1">RNase H type-1 domain-containing protein</fullName>
    </recommendedName>
</protein>
<dbReference type="EMBL" id="AWUE01020099">
    <property type="protein sequence ID" value="OMO69938.1"/>
    <property type="molecule type" value="Genomic_DNA"/>
</dbReference>
<dbReference type="InterPro" id="IPR036397">
    <property type="entry name" value="RNaseH_sf"/>
</dbReference>
<comment type="caution">
    <text evidence="2">The sequence shown here is derived from an EMBL/GenBank/DDBJ whole genome shotgun (WGS) entry which is preliminary data.</text>
</comment>
<dbReference type="GO" id="GO:0003676">
    <property type="term" value="F:nucleic acid binding"/>
    <property type="evidence" value="ECO:0007669"/>
    <property type="project" value="InterPro"/>
</dbReference>
<dbReference type="PANTHER" id="PTHR47074">
    <property type="entry name" value="BNAC02G40300D PROTEIN"/>
    <property type="match status" value="1"/>
</dbReference>
<evidence type="ECO:0000313" key="3">
    <source>
        <dbReference type="Proteomes" id="UP000187203"/>
    </source>
</evidence>
<accession>A0A1R3HI00</accession>
<dbReference type="OrthoDB" id="1166390at2759"/>
<dbReference type="Proteomes" id="UP000187203">
    <property type="component" value="Unassembled WGS sequence"/>
</dbReference>
<dbReference type="SUPFAM" id="SSF53098">
    <property type="entry name" value="Ribonuclease H-like"/>
    <property type="match status" value="1"/>
</dbReference>
<dbReference type="Gene3D" id="3.30.420.10">
    <property type="entry name" value="Ribonuclease H-like superfamily/Ribonuclease H"/>
    <property type="match status" value="1"/>
</dbReference>